<dbReference type="Proteomes" id="UP000814033">
    <property type="component" value="Unassembled WGS sequence"/>
</dbReference>
<gene>
    <name evidence="1" type="ORF">FA95DRAFT_1188720</name>
</gene>
<protein>
    <submittedName>
        <fullName evidence="1">Uncharacterized protein</fullName>
    </submittedName>
</protein>
<organism evidence="1 2">
    <name type="scientific">Auriscalpium vulgare</name>
    <dbReference type="NCBI Taxonomy" id="40419"/>
    <lineage>
        <taxon>Eukaryota</taxon>
        <taxon>Fungi</taxon>
        <taxon>Dikarya</taxon>
        <taxon>Basidiomycota</taxon>
        <taxon>Agaricomycotina</taxon>
        <taxon>Agaricomycetes</taxon>
        <taxon>Russulales</taxon>
        <taxon>Auriscalpiaceae</taxon>
        <taxon>Auriscalpium</taxon>
    </lineage>
</organism>
<sequence length="303" mass="33396">MDADANASTSRQSWWPRASPHRRMPAQVLGLPGRGPPSQPVASAIHGRAPRQRTPTRRVGRAPTRHPPWTKRATLRDNRASSLRVNDVRDIMQPRAMSSSDAGRCQRSTSRPTHPPARGTPRSACGLPGRCTDSWMHLDDTHGRRARPRQDVVGRVCIFRHHLGASPTGLVVSQELKLTGAHNVTLTGHRDGLRPAAWTARAEARRSRSGTSSRWTWTQWRIISRPSQGADAVGATLPWTRRCDDAQYLRVAKCLAGRPAHESSGRVAGRAATRRRSRLDTTGRGKRAPDAHCRSIGLRTPSS</sequence>
<accession>A0ACB8R4B4</accession>
<comment type="caution">
    <text evidence="1">The sequence shown here is derived from an EMBL/GenBank/DDBJ whole genome shotgun (WGS) entry which is preliminary data.</text>
</comment>
<evidence type="ECO:0000313" key="1">
    <source>
        <dbReference type="EMBL" id="KAI0038648.1"/>
    </source>
</evidence>
<proteinExistence type="predicted"/>
<reference evidence="1" key="2">
    <citation type="journal article" date="2022" name="New Phytol.">
        <title>Evolutionary transition to the ectomycorrhizal habit in the genomes of a hyperdiverse lineage of mushroom-forming fungi.</title>
        <authorList>
            <person name="Looney B."/>
            <person name="Miyauchi S."/>
            <person name="Morin E."/>
            <person name="Drula E."/>
            <person name="Courty P.E."/>
            <person name="Kohler A."/>
            <person name="Kuo A."/>
            <person name="LaButti K."/>
            <person name="Pangilinan J."/>
            <person name="Lipzen A."/>
            <person name="Riley R."/>
            <person name="Andreopoulos W."/>
            <person name="He G."/>
            <person name="Johnson J."/>
            <person name="Nolan M."/>
            <person name="Tritt A."/>
            <person name="Barry K.W."/>
            <person name="Grigoriev I.V."/>
            <person name="Nagy L.G."/>
            <person name="Hibbett D."/>
            <person name="Henrissat B."/>
            <person name="Matheny P.B."/>
            <person name="Labbe J."/>
            <person name="Martin F.M."/>
        </authorList>
    </citation>
    <scope>NUCLEOTIDE SEQUENCE</scope>
    <source>
        <strain evidence="1">FP105234-sp</strain>
    </source>
</reference>
<reference evidence="1" key="1">
    <citation type="submission" date="2021-02" db="EMBL/GenBank/DDBJ databases">
        <authorList>
            <consortium name="DOE Joint Genome Institute"/>
            <person name="Ahrendt S."/>
            <person name="Looney B.P."/>
            <person name="Miyauchi S."/>
            <person name="Morin E."/>
            <person name="Drula E."/>
            <person name="Courty P.E."/>
            <person name="Chicoki N."/>
            <person name="Fauchery L."/>
            <person name="Kohler A."/>
            <person name="Kuo A."/>
            <person name="Labutti K."/>
            <person name="Pangilinan J."/>
            <person name="Lipzen A."/>
            <person name="Riley R."/>
            <person name="Andreopoulos W."/>
            <person name="He G."/>
            <person name="Johnson J."/>
            <person name="Barry K.W."/>
            <person name="Grigoriev I.V."/>
            <person name="Nagy L."/>
            <person name="Hibbett D."/>
            <person name="Henrissat B."/>
            <person name="Matheny P.B."/>
            <person name="Labbe J."/>
            <person name="Martin F."/>
        </authorList>
    </citation>
    <scope>NUCLEOTIDE SEQUENCE</scope>
    <source>
        <strain evidence="1">FP105234-sp</strain>
    </source>
</reference>
<name>A0ACB8R4B4_9AGAM</name>
<dbReference type="EMBL" id="MU276445">
    <property type="protein sequence ID" value="KAI0038648.1"/>
    <property type="molecule type" value="Genomic_DNA"/>
</dbReference>
<keyword evidence="2" id="KW-1185">Reference proteome</keyword>
<evidence type="ECO:0000313" key="2">
    <source>
        <dbReference type="Proteomes" id="UP000814033"/>
    </source>
</evidence>